<dbReference type="SUPFAM" id="SSF102712">
    <property type="entry name" value="JAB1/MPN domain"/>
    <property type="match status" value="1"/>
</dbReference>
<evidence type="ECO:0000313" key="1">
    <source>
        <dbReference type="EMBL" id="SVB78668.1"/>
    </source>
</evidence>
<sequence>MNPILKDQLDLMHRQAIEEYPYECCGIIIGKPET</sequence>
<accession>A0A382GUA4</accession>
<protein>
    <recommendedName>
        <fullName evidence="2">JAB domain-containing protein</fullName>
    </recommendedName>
</protein>
<name>A0A382GUA4_9ZZZZ</name>
<dbReference type="EMBL" id="UINC01057475">
    <property type="protein sequence ID" value="SVB78668.1"/>
    <property type="molecule type" value="Genomic_DNA"/>
</dbReference>
<proteinExistence type="predicted"/>
<reference evidence="1" key="1">
    <citation type="submission" date="2018-05" db="EMBL/GenBank/DDBJ databases">
        <authorList>
            <person name="Lanie J.A."/>
            <person name="Ng W.-L."/>
            <person name="Kazmierczak K.M."/>
            <person name="Andrzejewski T.M."/>
            <person name="Davidsen T.M."/>
            <person name="Wayne K.J."/>
            <person name="Tettelin H."/>
            <person name="Glass J.I."/>
            <person name="Rusch D."/>
            <person name="Podicherti R."/>
            <person name="Tsui H.-C.T."/>
            <person name="Winkler M.E."/>
        </authorList>
    </citation>
    <scope>NUCLEOTIDE SEQUENCE</scope>
</reference>
<organism evidence="1">
    <name type="scientific">marine metagenome</name>
    <dbReference type="NCBI Taxonomy" id="408172"/>
    <lineage>
        <taxon>unclassified sequences</taxon>
        <taxon>metagenomes</taxon>
        <taxon>ecological metagenomes</taxon>
    </lineage>
</organism>
<gene>
    <name evidence="1" type="ORF">METZ01_LOCUS231522</name>
</gene>
<dbReference type="AlphaFoldDB" id="A0A382GUA4"/>
<dbReference type="Gene3D" id="3.40.140.10">
    <property type="entry name" value="Cytidine Deaminase, domain 2"/>
    <property type="match status" value="1"/>
</dbReference>
<evidence type="ECO:0008006" key="2">
    <source>
        <dbReference type="Google" id="ProtNLM"/>
    </source>
</evidence>
<feature type="non-terminal residue" evidence="1">
    <location>
        <position position="34"/>
    </location>
</feature>